<keyword evidence="2" id="KW-0012">Acyltransferase</keyword>
<dbReference type="Pfam" id="PF00583">
    <property type="entry name" value="Acetyltransf_1"/>
    <property type="match status" value="1"/>
</dbReference>
<dbReference type="PROSITE" id="PS51186">
    <property type="entry name" value="GNAT"/>
    <property type="match status" value="1"/>
</dbReference>
<evidence type="ECO:0000313" key="5">
    <source>
        <dbReference type="Proteomes" id="UP000186308"/>
    </source>
</evidence>
<name>A0A8G2FGZ8_ACIRU</name>
<dbReference type="InterPro" id="IPR016181">
    <property type="entry name" value="Acyl_CoA_acyltransferase"/>
</dbReference>
<dbReference type="PANTHER" id="PTHR43877">
    <property type="entry name" value="AMINOALKYLPHOSPHONATE N-ACETYLTRANSFERASE-RELATED-RELATED"/>
    <property type="match status" value="1"/>
</dbReference>
<evidence type="ECO:0000256" key="2">
    <source>
        <dbReference type="ARBA" id="ARBA00023315"/>
    </source>
</evidence>
<organism evidence="4 5">
    <name type="scientific">Acidiphilium rubrum</name>
    <dbReference type="NCBI Taxonomy" id="526"/>
    <lineage>
        <taxon>Bacteria</taxon>
        <taxon>Pseudomonadati</taxon>
        <taxon>Pseudomonadota</taxon>
        <taxon>Alphaproteobacteria</taxon>
        <taxon>Acetobacterales</taxon>
        <taxon>Acidocellaceae</taxon>
        <taxon>Acidiphilium</taxon>
    </lineage>
</organism>
<feature type="domain" description="N-acetyltransferase" evidence="3">
    <location>
        <begin position="2"/>
        <end position="177"/>
    </location>
</feature>
<dbReference type="OrthoDB" id="9799154at2"/>
<dbReference type="EMBL" id="FTNE01000017">
    <property type="protein sequence ID" value="SIR16671.1"/>
    <property type="molecule type" value="Genomic_DNA"/>
</dbReference>
<dbReference type="Gene3D" id="3.40.630.30">
    <property type="match status" value="1"/>
</dbReference>
<dbReference type="RefSeq" id="WP_029312198.1">
    <property type="nucleotide sequence ID" value="NZ_FTNE01000017.1"/>
</dbReference>
<proteinExistence type="predicted"/>
<dbReference type="InterPro" id="IPR000182">
    <property type="entry name" value="GNAT_dom"/>
</dbReference>
<keyword evidence="1" id="KW-0808">Transferase</keyword>
<dbReference type="AlphaFoldDB" id="A0A8G2FGZ8"/>
<keyword evidence="5" id="KW-1185">Reference proteome</keyword>
<comment type="caution">
    <text evidence="4">The sequence shown here is derived from an EMBL/GenBank/DDBJ whole genome shotgun (WGS) entry which is preliminary data.</text>
</comment>
<dbReference type="GO" id="GO:0016747">
    <property type="term" value="F:acyltransferase activity, transferring groups other than amino-acyl groups"/>
    <property type="evidence" value="ECO:0007669"/>
    <property type="project" value="InterPro"/>
</dbReference>
<gene>
    <name evidence="4" type="ORF">SAMN05421828_11762</name>
</gene>
<protein>
    <recommendedName>
        <fullName evidence="3">N-acetyltransferase domain-containing protein</fullName>
    </recommendedName>
</protein>
<dbReference type="SUPFAM" id="SSF55729">
    <property type="entry name" value="Acyl-CoA N-acyltransferases (Nat)"/>
    <property type="match status" value="1"/>
</dbReference>
<accession>A0A8G2FGZ8</accession>
<dbReference type="Proteomes" id="UP000186308">
    <property type="component" value="Unassembled WGS sequence"/>
</dbReference>
<reference evidence="4 5" key="1">
    <citation type="submission" date="2017-01" db="EMBL/GenBank/DDBJ databases">
        <authorList>
            <person name="Varghese N."/>
            <person name="Submissions S."/>
        </authorList>
    </citation>
    <scope>NUCLEOTIDE SEQUENCE [LARGE SCALE GENOMIC DNA]</scope>
    <source>
        <strain evidence="4 5">ATCC 35905</strain>
    </source>
</reference>
<evidence type="ECO:0000256" key="1">
    <source>
        <dbReference type="ARBA" id="ARBA00022679"/>
    </source>
</evidence>
<evidence type="ECO:0000313" key="4">
    <source>
        <dbReference type="EMBL" id="SIR16671.1"/>
    </source>
</evidence>
<dbReference type="CDD" id="cd04301">
    <property type="entry name" value="NAT_SF"/>
    <property type="match status" value="1"/>
</dbReference>
<dbReference type="InterPro" id="IPR050832">
    <property type="entry name" value="Bact_Acetyltransf"/>
</dbReference>
<sequence>MITIRRARSADSAGIGAVHVASWRSTYAGVLPEPVLTGLSAPRQAGYYDRVIRSGGVVHVAVASGSDAGPDGSVRVIGFVTARRRRAALADGEVETLYVLDDFRERGLGRQLMRAAAAHLAAKSCASLFVWVLSDNPARWFYTRMGGKHAADGVIEVGGAQVAQTAYRWEPIDALVD</sequence>
<evidence type="ECO:0000259" key="3">
    <source>
        <dbReference type="PROSITE" id="PS51186"/>
    </source>
</evidence>